<reference evidence="1 2" key="2">
    <citation type="submission" date="2018-11" db="EMBL/GenBank/DDBJ databases">
        <authorList>
            <consortium name="Pathogen Informatics"/>
        </authorList>
    </citation>
    <scope>NUCLEOTIDE SEQUENCE [LARGE SCALE GENOMIC DNA]</scope>
</reference>
<protein>
    <submittedName>
        <fullName evidence="3">Uracil phosphoribosyltransferase</fullName>
    </submittedName>
</protein>
<reference evidence="3" key="1">
    <citation type="submission" date="2017-02" db="UniProtKB">
        <authorList>
            <consortium name="WormBaseParasite"/>
        </authorList>
    </citation>
    <scope>IDENTIFICATION</scope>
</reference>
<dbReference type="EMBL" id="UYYF01004912">
    <property type="protein sequence ID" value="VDN07570.1"/>
    <property type="molecule type" value="Genomic_DNA"/>
</dbReference>
<keyword evidence="2" id="KW-1185">Reference proteome</keyword>
<proteinExistence type="predicted"/>
<dbReference type="Proteomes" id="UP000276776">
    <property type="component" value="Unassembled WGS sequence"/>
</dbReference>
<sequence>MISSLSSDNFAELHQPDIKLILTISTTVQEPPDLLLLDLPLPNPIEPIRHCFVHTSLHNAVAQSKLKSISSKTDFLIFRGKNIKVSILTAETMSREFTIEQSLSKWKETIDFLDTHQIIAIQIPASIFINVCAPRKFRKVFGIEPLTLSLYGPDRDITVGETYHSNTGLLRKMNETRMLYIIIGFLK</sequence>
<dbReference type="AlphaFoldDB" id="A0A0N5D9U3"/>
<organism evidence="3">
    <name type="scientific">Thelazia callipaeda</name>
    <name type="common">Oriental eyeworm</name>
    <name type="synonym">Parasitic nematode</name>
    <dbReference type="NCBI Taxonomy" id="103827"/>
    <lineage>
        <taxon>Eukaryota</taxon>
        <taxon>Metazoa</taxon>
        <taxon>Ecdysozoa</taxon>
        <taxon>Nematoda</taxon>
        <taxon>Chromadorea</taxon>
        <taxon>Rhabditida</taxon>
        <taxon>Spirurina</taxon>
        <taxon>Spiruromorpha</taxon>
        <taxon>Thelazioidea</taxon>
        <taxon>Thelaziidae</taxon>
        <taxon>Thelazia</taxon>
    </lineage>
</organism>
<gene>
    <name evidence="1" type="ORF">TCLT_LOCUS9904</name>
</gene>
<evidence type="ECO:0000313" key="3">
    <source>
        <dbReference type="WBParaSite" id="TCLT_0000991501-mRNA-1"/>
    </source>
</evidence>
<evidence type="ECO:0000313" key="2">
    <source>
        <dbReference type="Proteomes" id="UP000276776"/>
    </source>
</evidence>
<dbReference type="WBParaSite" id="TCLT_0000991501-mRNA-1">
    <property type="protein sequence ID" value="TCLT_0000991501-mRNA-1"/>
    <property type="gene ID" value="TCLT_0000991501"/>
</dbReference>
<accession>A0A0N5D9U3</accession>
<evidence type="ECO:0000313" key="1">
    <source>
        <dbReference type="EMBL" id="VDN07570.1"/>
    </source>
</evidence>
<name>A0A0N5D9U3_THECL</name>